<evidence type="ECO:0000313" key="3">
    <source>
        <dbReference type="EMBL" id="MEN3747617.1"/>
    </source>
</evidence>
<feature type="domain" description="Glycosyl transferase family 1" evidence="1">
    <location>
        <begin position="182"/>
        <end position="334"/>
    </location>
</feature>
<keyword evidence="3" id="KW-0328">Glycosyltransferase</keyword>
<keyword evidence="4" id="KW-1185">Reference proteome</keyword>
<evidence type="ECO:0000313" key="4">
    <source>
        <dbReference type="Proteomes" id="UP001427805"/>
    </source>
</evidence>
<accession>A0ABV0B7R3</accession>
<gene>
    <name evidence="3" type="ORF">TPR58_10590</name>
</gene>
<name>A0ABV0B7R3_9SPHN</name>
<dbReference type="EMBL" id="JBDIZK010000005">
    <property type="protein sequence ID" value="MEN3747617.1"/>
    <property type="molecule type" value="Genomic_DNA"/>
</dbReference>
<organism evidence="3 4">
    <name type="scientific">Sphingomonas rustica</name>
    <dbReference type="NCBI Taxonomy" id="3103142"/>
    <lineage>
        <taxon>Bacteria</taxon>
        <taxon>Pseudomonadati</taxon>
        <taxon>Pseudomonadota</taxon>
        <taxon>Alphaproteobacteria</taxon>
        <taxon>Sphingomonadales</taxon>
        <taxon>Sphingomonadaceae</taxon>
        <taxon>Sphingomonas</taxon>
    </lineage>
</organism>
<dbReference type="Proteomes" id="UP001427805">
    <property type="component" value="Unassembled WGS sequence"/>
</dbReference>
<proteinExistence type="predicted"/>
<evidence type="ECO:0000259" key="1">
    <source>
        <dbReference type="Pfam" id="PF00534"/>
    </source>
</evidence>
<dbReference type="RefSeq" id="WP_346246613.1">
    <property type="nucleotide sequence ID" value="NZ_JBDIZK010000005.1"/>
</dbReference>
<dbReference type="EC" id="2.4.-.-" evidence="3"/>
<dbReference type="PANTHER" id="PTHR12526">
    <property type="entry name" value="GLYCOSYLTRANSFERASE"/>
    <property type="match status" value="1"/>
</dbReference>
<keyword evidence="3" id="KW-0808">Transferase</keyword>
<dbReference type="SUPFAM" id="SSF53756">
    <property type="entry name" value="UDP-Glycosyltransferase/glycogen phosphorylase"/>
    <property type="match status" value="1"/>
</dbReference>
<dbReference type="GO" id="GO:0016757">
    <property type="term" value="F:glycosyltransferase activity"/>
    <property type="evidence" value="ECO:0007669"/>
    <property type="project" value="UniProtKB-KW"/>
</dbReference>
<dbReference type="Pfam" id="PF00534">
    <property type="entry name" value="Glycos_transf_1"/>
    <property type="match status" value="1"/>
</dbReference>
<protein>
    <submittedName>
        <fullName evidence="3">Glycosyltransferase</fullName>
        <ecNumber evidence="3">2.4.-.-</ecNumber>
    </submittedName>
</protein>
<sequence length="361" mass="39165">MKLFLTGASFDPSFGGPAYSVPALGAALARTGITVGLWAPDGTALTSPTVPQRNGLMPLGGDLQAAIGRLGRADLIHDNGMWLPHHHAIARLARARAIPRVVSLRGMLEPWAINHRKWKKKLAWAMYQARDLRSAKLLHATADIEATNARALGLSGSCCVVPNGVDLPSHSAADHLEPGPRDLRTALFVSRVHPKKGLPMLVRAWHRLAPKGWQLVIAGPDEDDHAAEVQALVDKLGVRDHVRLIGPIYGPEKDALFQTADLFVLPTYSENFGIAIAEALAYEIPVLTTRGAPWALLETHRCGWWVDPTEDAVFTGLRSAIGLSDDARREMGRRGSAMVAEQFDWGGIAVQFQKHYSAVLG</sequence>
<reference evidence="3 4" key="1">
    <citation type="submission" date="2024-05" db="EMBL/GenBank/DDBJ databases">
        <title>Sphingomonas sp. HF-S3 16S ribosomal RNA gene Genome sequencing and assembly.</title>
        <authorList>
            <person name="Lee H."/>
        </authorList>
    </citation>
    <scope>NUCLEOTIDE SEQUENCE [LARGE SCALE GENOMIC DNA]</scope>
    <source>
        <strain evidence="3 4">HF-S3</strain>
    </source>
</reference>
<dbReference type="InterPro" id="IPR028098">
    <property type="entry name" value="Glyco_trans_4-like_N"/>
</dbReference>
<comment type="caution">
    <text evidence="3">The sequence shown here is derived from an EMBL/GenBank/DDBJ whole genome shotgun (WGS) entry which is preliminary data.</text>
</comment>
<dbReference type="Gene3D" id="3.40.50.2000">
    <property type="entry name" value="Glycogen Phosphorylase B"/>
    <property type="match status" value="2"/>
</dbReference>
<feature type="domain" description="Glycosyltransferase subfamily 4-like N-terminal" evidence="2">
    <location>
        <begin position="15"/>
        <end position="164"/>
    </location>
</feature>
<dbReference type="InterPro" id="IPR001296">
    <property type="entry name" value="Glyco_trans_1"/>
</dbReference>
<dbReference type="Pfam" id="PF13579">
    <property type="entry name" value="Glyco_trans_4_4"/>
    <property type="match status" value="1"/>
</dbReference>
<evidence type="ECO:0000259" key="2">
    <source>
        <dbReference type="Pfam" id="PF13579"/>
    </source>
</evidence>